<gene>
    <name evidence="1" type="ORF">SAMN05421856_11264</name>
</gene>
<protein>
    <submittedName>
        <fullName evidence="1">Uncharacterized protein</fullName>
    </submittedName>
</protein>
<name>A0A1H8D9Z3_9FLAO</name>
<sequence length="30" mass="3451">MIIKVQSLQRIISAILKPKKQTQTHHTTAH</sequence>
<dbReference type="EMBL" id="FOBV01000012">
    <property type="protein sequence ID" value="SEN04080.1"/>
    <property type="molecule type" value="Genomic_DNA"/>
</dbReference>
<dbReference type="Proteomes" id="UP000199450">
    <property type="component" value="Unassembled WGS sequence"/>
</dbReference>
<reference evidence="2" key="1">
    <citation type="submission" date="2016-10" db="EMBL/GenBank/DDBJ databases">
        <authorList>
            <person name="Varghese N."/>
            <person name="Submissions S."/>
        </authorList>
    </citation>
    <scope>NUCLEOTIDE SEQUENCE [LARGE SCALE GENOMIC DNA]</scope>
    <source>
        <strain evidence="2">DSM 17453</strain>
    </source>
</reference>
<dbReference type="AlphaFoldDB" id="A0A1H8D9Z3"/>
<organism evidence="1 2">
    <name type="scientific">Chryseobacterium taichungense</name>
    <dbReference type="NCBI Taxonomy" id="295069"/>
    <lineage>
        <taxon>Bacteria</taxon>
        <taxon>Pseudomonadati</taxon>
        <taxon>Bacteroidota</taxon>
        <taxon>Flavobacteriia</taxon>
        <taxon>Flavobacteriales</taxon>
        <taxon>Weeksellaceae</taxon>
        <taxon>Chryseobacterium group</taxon>
        <taxon>Chryseobacterium</taxon>
    </lineage>
</organism>
<keyword evidence="2" id="KW-1185">Reference proteome</keyword>
<proteinExistence type="predicted"/>
<evidence type="ECO:0000313" key="2">
    <source>
        <dbReference type="Proteomes" id="UP000199450"/>
    </source>
</evidence>
<accession>A0A1H8D9Z3</accession>
<evidence type="ECO:0000313" key="1">
    <source>
        <dbReference type="EMBL" id="SEN04080.1"/>
    </source>
</evidence>